<keyword evidence="3" id="KW-0624">Polysaccharide degradation</keyword>
<feature type="chain" id="PRO_5027018307" evidence="1">
    <location>
        <begin position="24"/>
        <end position="379"/>
    </location>
</feature>
<keyword evidence="1" id="KW-0732">Signal</keyword>
<dbReference type="RefSeq" id="WP_154328172.1">
    <property type="nucleotide sequence ID" value="NZ_CP045696.1"/>
</dbReference>
<keyword evidence="3" id="KW-0378">Hydrolase</keyword>
<feature type="domain" description="Putative carbohydrate metabolism" evidence="2">
    <location>
        <begin position="137"/>
        <end position="374"/>
    </location>
</feature>
<dbReference type="GO" id="GO:0045493">
    <property type="term" value="P:xylan catabolic process"/>
    <property type="evidence" value="ECO:0007669"/>
    <property type="project" value="UniProtKB-KW"/>
</dbReference>
<name>A0A6L5XGM4_9BACT</name>
<evidence type="ECO:0000256" key="1">
    <source>
        <dbReference type="SAM" id="SignalP"/>
    </source>
</evidence>
<keyword evidence="3" id="KW-0119">Carbohydrate metabolism</keyword>
<feature type="signal peptide" evidence="1">
    <location>
        <begin position="1"/>
        <end position="23"/>
    </location>
</feature>
<keyword evidence="4" id="KW-1185">Reference proteome</keyword>
<dbReference type="Gene3D" id="2.60.40.2340">
    <property type="match status" value="1"/>
</dbReference>
<dbReference type="PROSITE" id="PS51257">
    <property type="entry name" value="PROKAR_LIPOPROTEIN"/>
    <property type="match status" value="1"/>
</dbReference>
<dbReference type="InterPro" id="IPR038653">
    <property type="entry name" value="Put_CMD_sf"/>
</dbReference>
<dbReference type="EMBL" id="VULT01000026">
    <property type="protein sequence ID" value="MSS18610.1"/>
    <property type="molecule type" value="Genomic_DNA"/>
</dbReference>
<dbReference type="Proteomes" id="UP000483362">
    <property type="component" value="Unassembled WGS sequence"/>
</dbReference>
<organism evidence="3 4">
    <name type="scientific">Sodaliphilus pleomorphus</name>
    <dbReference type="NCBI Taxonomy" id="2606626"/>
    <lineage>
        <taxon>Bacteria</taxon>
        <taxon>Pseudomonadati</taxon>
        <taxon>Bacteroidota</taxon>
        <taxon>Bacteroidia</taxon>
        <taxon>Bacteroidales</taxon>
        <taxon>Muribaculaceae</taxon>
        <taxon>Sodaliphilus</taxon>
    </lineage>
</organism>
<evidence type="ECO:0000259" key="2">
    <source>
        <dbReference type="Pfam" id="PF13201"/>
    </source>
</evidence>
<keyword evidence="3" id="KW-0858">Xylan degradation</keyword>
<comment type="caution">
    <text evidence="3">The sequence shown here is derived from an EMBL/GenBank/DDBJ whole genome shotgun (WGS) entry which is preliminary data.</text>
</comment>
<reference evidence="3 4" key="1">
    <citation type="submission" date="2019-08" db="EMBL/GenBank/DDBJ databases">
        <title>In-depth cultivation of the pig gut microbiome towards novel bacterial diversity and tailored functional studies.</title>
        <authorList>
            <person name="Wylensek D."/>
            <person name="Hitch T.C.A."/>
            <person name="Clavel T."/>
        </authorList>
    </citation>
    <scope>NUCLEOTIDE SEQUENCE [LARGE SCALE GENOMIC DNA]</scope>
    <source>
        <strain evidence="3 4">Oil-RF-744-WCA-WT-10</strain>
    </source>
</reference>
<dbReference type="GO" id="GO:0016798">
    <property type="term" value="F:hydrolase activity, acting on glycosyl bonds"/>
    <property type="evidence" value="ECO:0007669"/>
    <property type="project" value="UniProtKB-KW"/>
</dbReference>
<evidence type="ECO:0000313" key="3">
    <source>
        <dbReference type="EMBL" id="MSS18610.1"/>
    </source>
</evidence>
<sequence>MKGKSLALTLGVCSLLLLSSCIKDEPLNAECDIEQVVIHCPDASTVFYSLADTSQTVLYTDSTIVFNVRRNADLKQVTPEFKVTPGATVESLGGTPDFETDSLARYRVTSQDGNWHRYYTLRFNRVARTVSDTVCFDFENYELEAKSRKYYVWHNVLGLDWACGNGGFKLSMPSARPEAYPTVPVPDGYDGAAVKLTTLSTGAFGAMAGKRIAAGNLFLGTFDVENALKDALSATRFGVPFDKKPVKVTGYYKYTPGPTFQDKSGGAIAGRVDSASVYAVFYLNHDASGKAVMLNGANVTSSSSIVGFARLNPVTPTSEWTYFEMVFKFNKDIDYQLLDNMGYNLTIVFSSSVLGDQFMGAIGSELQVDKVRLICTKEE</sequence>
<protein>
    <submittedName>
        <fullName evidence="3">Glycoside hydrolase xylanase</fullName>
    </submittedName>
</protein>
<keyword evidence="3" id="KW-0326">Glycosidase</keyword>
<dbReference type="Gene3D" id="2.60.120.890">
    <property type="entry name" value="BT2081, beta-jelly-roll domain"/>
    <property type="match status" value="1"/>
</dbReference>
<dbReference type="Pfam" id="PF13201">
    <property type="entry name" value="PCMD"/>
    <property type="match status" value="1"/>
</dbReference>
<dbReference type="AlphaFoldDB" id="A0A6L5XGM4"/>
<evidence type="ECO:0000313" key="4">
    <source>
        <dbReference type="Proteomes" id="UP000483362"/>
    </source>
</evidence>
<accession>A0A6L5XGM4</accession>
<proteinExistence type="predicted"/>
<gene>
    <name evidence="3" type="ORF">FYJ29_12720</name>
</gene>
<dbReference type="InterPro" id="IPR025112">
    <property type="entry name" value="PCMD"/>
</dbReference>